<organism evidence="1 2">
    <name type="scientific">Willisornis vidua</name>
    <name type="common">Xingu scale-backed antbird</name>
    <dbReference type="NCBI Taxonomy" id="1566151"/>
    <lineage>
        <taxon>Eukaryota</taxon>
        <taxon>Metazoa</taxon>
        <taxon>Chordata</taxon>
        <taxon>Craniata</taxon>
        <taxon>Vertebrata</taxon>
        <taxon>Euteleostomi</taxon>
        <taxon>Archelosauria</taxon>
        <taxon>Archosauria</taxon>
        <taxon>Dinosauria</taxon>
        <taxon>Saurischia</taxon>
        <taxon>Theropoda</taxon>
        <taxon>Coelurosauria</taxon>
        <taxon>Aves</taxon>
        <taxon>Neognathae</taxon>
        <taxon>Neoaves</taxon>
        <taxon>Telluraves</taxon>
        <taxon>Australaves</taxon>
        <taxon>Passeriformes</taxon>
        <taxon>Thamnophilidae</taxon>
        <taxon>Willisornis</taxon>
    </lineage>
</organism>
<protein>
    <submittedName>
        <fullName evidence="1">Cd99 antigen-like</fullName>
    </submittedName>
</protein>
<accession>A0ABQ9DBQ3</accession>
<sequence>MKMVKGPEGKPYEEWLRSFCLFSLEKRRLRGDLIAVYNFLVRRRGGAGTDLFSVVTSDRSQGNGLKLCQILGLELATLEHGVV</sequence>
<keyword evidence="2" id="KW-1185">Reference proteome</keyword>
<proteinExistence type="predicted"/>
<reference evidence="1" key="1">
    <citation type="submission" date="2019-10" db="EMBL/GenBank/DDBJ databases">
        <authorList>
            <person name="Soares A.E.R."/>
            <person name="Aleixo A."/>
            <person name="Schneider P."/>
            <person name="Miyaki C.Y."/>
            <person name="Schneider M.P."/>
            <person name="Mello C."/>
            <person name="Vasconcelos A.T.R."/>
        </authorList>
    </citation>
    <scope>NUCLEOTIDE SEQUENCE</scope>
    <source>
        <tissue evidence="1">Muscle</tissue>
    </source>
</reference>
<dbReference type="Proteomes" id="UP001145742">
    <property type="component" value="Unassembled WGS sequence"/>
</dbReference>
<gene>
    <name evidence="1" type="ORF">WISP_57319</name>
</gene>
<dbReference type="EMBL" id="WHWB01033572">
    <property type="protein sequence ID" value="KAJ7418847.1"/>
    <property type="molecule type" value="Genomic_DNA"/>
</dbReference>
<evidence type="ECO:0000313" key="2">
    <source>
        <dbReference type="Proteomes" id="UP001145742"/>
    </source>
</evidence>
<comment type="caution">
    <text evidence="1">The sequence shown here is derived from an EMBL/GenBank/DDBJ whole genome shotgun (WGS) entry which is preliminary data.</text>
</comment>
<name>A0ABQ9DBQ3_9PASS</name>
<evidence type="ECO:0000313" key="1">
    <source>
        <dbReference type="EMBL" id="KAJ7418847.1"/>
    </source>
</evidence>